<evidence type="ECO:0000256" key="7">
    <source>
        <dbReference type="PROSITE-ProRule" id="PRU10141"/>
    </source>
</evidence>
<dbReference type="PROSITE" id="PS00107">
    <property type="entry name" value="PROTEIN_KINASE_ATP"/>
    <property type="match status" value="1"/>
</dbReference>
<dbReference type="PANTHER" id="PTHR43289:SF6">
    <property type="entry name" value="SERINE_THREONINE-PROTEIN KINASE NEKL-3"/>
    <property type="match status" value="1"/>
</dbReference>
<evidence type="ECO:0000313" key="11">
    <source>
        <dbReference type="Proteomes" id="UP001601444"/>
    </source>
</evidence>
<dbReference type="InterPro" id="IPR008271">
    <property type="entry name" value="Ser/Thr_kinase_AS"/>
</dbReference>
<evidence type="ECO:0000256" key="2">
    <source>
        <dbReference type="ARBA" id="ARBA00022527"/>
    </source>
</evidence>
<dbReference type="InterPro" id="IPR017441">
    <property type="entry name" value="Protein_kinase_ATP_BS"/>
</dbReference>
<dbReference type="EC" id="2.7.11.1" evidence="1"/>
<keyword evidence="6 7" id="KW-0067">ATP-binding</keyword>
<evidence type="ECO:0000256" key="1">
    <source>
        <dbReference type="ARBA" id="ARBA00012513"/>
    </source>
</evidence>
<dbReference type="InterPro" id="IPR011009">
    <property type="entry name" value="Kinase-like_dom_sf"/>
</dbReference>
<comment type="caution">
    <text evidence="10">The sequence shown here is derived from an EMBL/GenBank/DDBJ whole genome shotgun (WGS) entry which is preliminary data.</text>
</comment>
<proteinExistence type="predicted"/>
<dbReference type="CDD" id="cd14014">
    <property type="entry name" value="STKc_PknB_like"/>
    <property type="match status" value="1"/>
</dbReference>
<evidence type="ECO:0000256" key="4">
    <source>
        <dbReference type="ARBA" id="ARBA00022741"/>
    </source>
</evidence>
<keyword evidence="8" id="KW-0472">Membrane</keyword>
<feature type="binding site" evidence="7">
    <location>
        <position position="40"/>
    </location>
    <ligand>
        <name>ATP</name>
        <dbReference type="ChEBI" id="CHEBI:30616"/>
    </ligand>
</feature>
<keyword evidence="5 10" id="KW-0418">Kinase</keyword>
<accession>A0ABW6PS57</accession>
<dbReference type="EMBL" id="JBIAMX010000013">
    <property type="protein sequence ID" value="MFF0545224.1"/>
    <property type="molecule type" value="Genomic_DNA"/>
</dbReference>
<dbReference type="InterPro" id="IPR000719">
    <property type="entry name" value="Prot_kinase_dom"/>
</dbReference>
<evidence type="ECO:0000256" key="8">
    <source>
        <dbReference type="SAM" id="Phobius"/>
    </source>
</evidence>
<dbReference type="RefSeq" id="WP_387701706.1">
    <property type="nucleotide sequence ID" value="NZ_JBIAMX010000013.1"/>
</dbReference>
<feature type="domain" description="Protein kinase" evidence="9">
    <location>
        <begin position="11"/>
        <end position="269"/>
    </location>
</feature>
<evidence type="ECO:0000256" key="5">
    <source>
        <dbReference type="ARBA" id="ARBA00022777"/>
    </source>
</evidence>
<dbReference type="Gene3D" id="3.30.200.20">
    <property type="entry name" value="Phosphorylase Kinase, domain 1"/>
    <property type="match status" value="1"/>
</dbReference>
<gene>
    <name evidence="10" type="ORF">ACFYTF_20530</name>
</gene>
<dbReference type="Gene3D" id="1.10.510.10">
    <property type="entry name" value="Transferase(Phosphotransferase) domain 1"/>
    <property type="match status" value="1"/>
</dbReference>
<dbReference type="Pfam" id="PF00069">
    <property type="entry name" value="Pkinase"/>
    <property type="match status" value="1"/>
</dbReference>
<name>A0ABW6PS57_9NOCA</name>
<evidence type="ECO:0000313" key="10">
    <source>
        <dbReference type="EMBL" id="MFF0545224.1"/>
    </source>
</evidence>
<keyword evidence="8" id="KW-1133">Transmembrane helix</keyword>
<evidence type="ECO:0000256" key="6">
    <source>
        <dbReference type="ARBA" id="ARBA00022840"/>
    </source>
</evidence>
<sequence>MLSAGEIFAGYTIEGALGRGGMGAVYLARHPRLPRRVALKLLNPELFADTEIRARFEREADLVAGFDHPNIVTVYDRGADDGRLWISLQYVDGTDAAALPRPLPVERAMRILDGTAAALDHAHRKGVLHRDVKPANILLTGSAGAERVLLTDFGIARPREDSAQLTRTGGFTATLAYASPEQLSGAALDHRTDQYSLACTLFALLAGAAPYGTGNPVTVIQAHLLSPPPSLHLRRPDLPQALDAVLARALAKNPAERYENCAQFAEAVRRAVRDDGSPRRPVVLDGERAAARPVAAPSVDPAVGGAQAPAWMPPANAARPQPFPVVPAAGRAPLPVERRSPAGWIALVLVPLVLIGAGLFVWRDDLIGVPAPRGPAWQRDTDALRQAFPRLLPTSGYLNGDGFGGRRCEVKTKPGGGEDAWQQAFSGFTVRWGCWAGYVADTHYTLLTFPTPAAAAEAVERFRGQTVGHGGTTTGTRTDELRTVGAGATYQGAALVSTFAESSRDRWVLVTVRDMAWSPITFRTMEEDVAALRSDFAALPLG</sequence>
<dbReference type="PROSITE" id="PS00108">
    <property type="entry name" value="PROTEIN_KINASE_ST"/>
    <property type="match status" value="1"/>
</dbReference>
<dbReference type="GO" id="GO:0016301">
    <property type="term" value="F:kinase activity"/>
    <property type="evidence" value="ECO:0007669"/>
    <property type="project" value="UniProtKB-KW"/>
</dbReference>
<dbReference type="PANTHER" id="PTHR43289">
    <property type="entry name" value="MITOGEN-ACTIVATED PROTEIN KINASE KINASE KINASE 20-RELATED"/>
    <property type="match status" value="1"/>
</dbReference>
<dbReference type="Proteomes" id="UP001601444">
    <property type="component" value="Unassembled WGS sequence"/>
</dbReference>
<keyword evidence="4 7" id="KW-0547">Nucleotide-binding</keyword>
<evidence type="ECO:0000259" key="9">
    <source>
        <dbReference type="PROSITE" id="PS50011"/>
    </source>
</evidence>
<dbReference type="SMART" id="SM00220">
    <property type="entry name" value="S_TKc"/>
    <property type="match status" value="1"/>
</dbReference>
<reference evidence="10 11" key="1">
    <citation type="submission" date="2024-10" db="EMBL/GenBank/DDBJ databases">
        <title>The Natural Products Discovery Center: Release of the First 8490 Sequenced Strains for Exploring Actinobacteria Biosynthetic Diversity.</title>
        <authorList>
            <person name="Kalkreuter E."/>
            <person name="Kautsar S.A."/>
            <person name="Yang D."/>
            <person name="Bader C.D."/>
            <person name="Teijaro C.N."/>
            <person name="Fluegel L."/>
            <person name="Davis C.M."/>
            <person name="Simpson J.R."/>
            <person name="Lauterbach L."/>
            <person name="Steele A.D."/>
            <person name="Gui C."/>
            <person name="Meng S."/>
            <person name="Li G."/>
            <person name="Viehrig K."/>
            <person name="Ye F."/>
            <person name="Su P."/>
            <person name="Kiefer A.F."/>
            <person name="Nichols A."/>
            <person name="Cepeda A.J."/>
            <person name="Yan W."/>
            <person name="Fan B."/>
            <person name="Jiang Y."/>
            <person name="Adhikari A."/>
            <person name="Zheng C.-J."/>
            <person name="Schuster L."/>
            <person name="Cowan T.M."/>
            <person name="Smanski M.J."/>
            <person name="Chevrette M.G."/>
            <person name="De Carvalho L.P.S."/>
            <person name="Shen B."/>
        </authorList>
    </citation>
    <scope>NUCLEOTIDE SEQUENCE [LARGE SCALE GENOMIC DNA]</scope>
    <source>
        <strain evidence="10 11">NPDC004045</strain>
    </source>
</reference>
<feature type="transmembrane region" description="Helical" evidence="8">
    <location>
        <begin position="342"/>
        <end position="362"/>
    </location>
</feature>
<protein>
    <recommendedName>
        <fullName evidence="1">non-specific serine/threonine protein kinase</fullName>
        <ecNumber evidence="1">2.7.11.1</ecNumber>
    </recommendedName>
</protein>
<keyword evidence="8" id="KW-0812">Transmembrane</keyword>
<keyword evidence="11" id="KW-1185">Reference proteome</keyword>
<keyword evidence="3" id="KW-0808">Transferase</keyword>
<evidence type="ECO:0000256" key="3">
    <source>
        <dbReference type="ARBA" id="ARBA00022679"/>
    </source>
</evidence>
<dbReference type="SUPFAM" id="SSF56112">
    <property type="entry name" value="Protein kinase-like (PK-like)"/>
    <property type="match status" value="1"/>
</dbReference>
<dbReference type="PROSITE" id="PS50011">
    <property type="entry name" value="PROTEIN_KINASE_DOM"/>
    <property type="match status" value="1"/>
</dbReference>
<organism evidence="10 11">
    <name type="scientific">Nocardia thailandica</name>
    <dbReference type="NCBI Taxonomy" id="257275"/>
    <lineage>
        <taxon>Bacteria</taxon>
        <taxon>Bacillati</taxon>
        <taxon>Actinomycetota</taxon>
        <taxon>Actinomycetes</taxon>
        <taxon>Mycobacteriales</taxon>
        <taxon>Nocardiaceae</taxon>
        <taxon>Nocardia</taxon>
    </lineage>
</organism>
<keyword evidence="2" id="KW-0723">Serine/threonine-protein kinase</keyword>